<feature type="transmembrane region" description="Helical" evidence="1">
    <location>
        <begin position="59"/>
        <end position="79"/>
    </location>
</feature>
<dbReference type="STRING" id="1514105.AOC36_06530"/>
<dbReference type="OrthoDB" id="9797976at2"/>
<feature type="transmembrane region" description="Helical" evidence="1">
    <location>
        <begin position="34"/>
        <end position="53"/>
    </location>
</feature>
<feature type="transmembrane region" description="Helical" evidence="1">
    <location>
        <begin position="146"/>
        <end position="175"/>
    </location>
</feature>
<evidence type="ECO:0000256" key="1">
    <source>
        <dbReference type="SAM" id="Phobius"/>
    </source>
</evidence>
<protein>
    <recommendedName>
        <fullName evidence="4">DUF554 domain-containing protein</fullName>
    </recommendedName>
</protein>
<feature type="transmembrane region" description="Helical" evidence="1">
    <location>
        <begin position="6"/>
        <end position="27"/>
    </location>
</feature>
<accession>A0A0X8H078</accession>
<dbReference type="PANTHER" id="PTHR36111">
    <property type="entry name" value="INNER MEMBRANE PROTEIN-RELATED"/>
    <property type="match status" value="1"/>
</dbReference>
<keyword evidence="3" id="KW-1185">Reference proteome</keyword>
<proteinExistence type="predicted"/>
<evidence type="ECO:0000313" key="2">
    <source>
        <dbReference type="EMBL" id="AMC93652.1"/>
    </source>
</evidence>
<feature type="transmembrane region" description="Helical" evidence="1">
    <location>
        <begin position="214"/>
        <end position="232"/>
    </location>
</feature>
<dbReference type="InterPro" id="IPR007563">
    <property type="entry name" value="DUF554"/>
</dbReference>
<feature type="transmembrane region" description="Helical" evidence="1">
    <location>
        <begin position="108"/>
        <end position="126"/>
    </location>
</feature>
<organism evidence="2 3">
    <name type="scientific">Erysipelothrix larvae</name>
    <dbReference type="NCBI Taxonomy" id="1514105"/>
    <lineage>
        <taxon>Bacteria</taxon>
        <taxon>Bacillati</taxon>
        <taxon>Bacillota</taxon>
        <taxon>Erysipelotrichia</taxon>
        <taxon>Erysipelotrichales</taxon>
        <taxon>Erysipelotrichaceae</taxon>
        <taxon>Erysipelothrix</taxon>
    </lineage>
</organism>
<dbReference type="Pfam" id="PF04474">
    <property type="entry name" value="DUF554"/>
    <property type="match status" value="1"/>
</dbReference>
<dbReference type="EMBL" id="CP013213">
    <property type="protein sequence ID" value="AMC93652.1"/>
    <property type="molecule type" value="Genomic_DNA"/>
</dbReference>
<dbReference type="AlphaFoldDB" id="A0A0X8H078"/>
<dbReference type="PANTHER" id="PTHR36111:SF2">
    <property type="entry name" value="INNER MEMBRANE PROTEIN"/>
    <property type="match status" value="1"/>
</dbReference>
<sequence length="233" mass="24534">MPVGPLINATATFIGGLVGASLGRFIPDILKRKLPLTFGLVAFSLGIKMVIGMHNKTGVVLALLIGVIIGEMLQIERIIKNIATKAKKPLARISKANSSDTDDTMNELITVIVLFCASAFGIIGAMSESMSGDPSMLVLKSILDGVTAAIFGASLGIMVAFIAIPQLIVLLLMFTIGRFILPLTTPLLIQDFEALGGIILIATGFNLLQIRSFSVSNMLPGLVLVMPLCALLG</sequence>
<keyword evidence="1" id="KW-1133">Transmembrane helix</keyword>
<dbReference type="KEGG" id="erl:AOC36_06530"/>
<dbReference type="RefSeq" id="WP_067632634.1">
    <property type="nucleotide sequence ID" value="NZ_CP013213.1"/>
</dbReference>
<gene>
    <name evidence="2" type="ORF">AOC36_06530</name>
</gene>
<keyword evidence="1" id="KW-0812">Transmembrane</keyword>
<reference evidence="2 3" key="1">
    <citation type="submission" date="2015-10" db="EMBL/GenBank/DDBJ databases">
        <title>Erysipelothrix larvae sp. LV19 isolated from the larval gut of the rhinoceros beetle, Trypoxylus dichotomus.</title>
        <authorList>
            <person name="Lim S."/>
            <person name="Kim B.-C."/>
        </authorList>
    </citation>
    <scope>NUCLEOTIDE SEQUENCE [LARGE SCALE GENOMIC DNA]</scope>
    <source>
        <strain evidence="2 3">LV19</strain>
    </source>
</reference>
<dbReference type="Proteomes" id="UP000063781">
    <property type="component" value="Chromosome"/>
</dbReference>
<evidence type="ECO:0000313" key="3">
    <source>
        <dbReference type="Proteomes" id="UP000063781"/>
    </source>
</evidence>
<evidence type="ECO:0008006" key="4">
    <source>
        <dbReference type="Google" id="ProtNLM"/>
    </source>
</evidence>
<name>A0A0X8H078_9FIRM</name>
<keyword evidence="1" id="KW-0472">Membrane</keyword>